<organism evidence="12 13">
    <name type="scientific">Staphylococcus saccharolyticus</name>
    <dbReference type="NCBI Taxonomy" id="33028"/>
    <lineage>
        <taxon>Bacteria</taxon>
        <taxon>Bacillati</taxon>
        <taxon>Bacillota</taxon>
        <taxon>Bacilli</taxon>
        <taxon>Bacillales</taxon>
        <taxon>Staphylococcaceae</taxon>
        <taxon>Staphylococcus</taxon>
    </lineage>
</organism>
<comment type="similarity">
    <text evidence="11">Belongs to the BioW family.</text>
</comment>
<dbReference type="GO" id="GO:0009102">
    <property type="term" value="P:biotin biosynthetic process"/>
    <property type="evidence" value="ECO:0007669"/>
    <property type="project" value="UniProtKB-UniRule"/>
</dbReference>
<comment type="catalytic activity">
    <reaction evidence="10 11">
        <text>heptanedioate + ATP + CoA = 6-carboxyhexanoyl-CoA + AMP + diphosphate</text>
        <dbReference type="Rhea" id="RHEA:14781"/>
        <dbReference type="ChEBI" id="CHEBI:30616"/>
        <dbReference type="ChEBI" id="CHEBI:33019"/>
        <dbReference type="ChEBI" id="CHEBI:36165"/>
        <dbReference type="ChEBI" id="CHEBI:57287"/>
        <dbReference type="ChEBI" id="CHEBI:57360"/>
        <dbReference type="ChEBI" id="CHEBI:456215"/>
        <dbReference type="EC" id="6.2.1.14"/>
    </reaction>
</comment>
<reference evidence="12 13" key="1">
    <citation type="submission" date="2018-06" db="EMBL/GenBank/DDBJ databases">
        <authorList>
            <consortium name="Pathogen Informatics"/>
            <person name="Doyle S."/>
        </authorList>
    </citation>
    <scope>NUCLEOTIDE SEQUENCE [LARGE SCALE GENOMIC DNA]</scope>
    <source>
        <strain evidence="12 13">NCTC11807</strain>
    </source>
</reference>
<keyword evidence="6 11" id="KW-0547">Nucleotide-binding</keyword>
<gene>
    <name evidence="11 12" type="primary">bioW</name>
    <name evidence="12" type="ORF">NCTC11807_00077</name>
</gene>
<evidence type="ECO:0000313" key="13">
    <source>
        <dbReference type="Proteomes" id="UP000255425"/>
    </source>
</evidence>
<dbReference type="Pfam" id="PF03744">
    <property type="entry name" value="BioW"/>
    <property type="match status" value="1"/>
</dbReference>
<protein>
    <recommendedName>
        <fullName evidence="4 11">6-carboxyhexanoate--CoA ligase</fullName>
        <ecNumber evidence="4 11">6.2.1.14</ecNumber>
    </recommendedName>
    <alternativeName>
        <fullName evidence="11">Pimeloyl-CoA synthase</fullName>
    </alternativeName>
</protein>
<keyword evidence="13" id="KW-1185">Reference proteome</keyword>
<comment type="function">
    <text evidence="11">Catalyzes the transformation of pimelate into pimeloyl-CoA with concomitant hydrolysis of ATP to AMP.</text>
</comment>
<dbReference type="GO" id="GO:0005524">
    <property type="term" value="F:ATP binding"/>
    <property type="evidence" value="ECO:0007669"/>
    <property type="project" value="UniProtKB-KW"/>
</dbReference>
<evidence type="ECO:0000313" key="12">
    <source>
        <dbReference type="EMBL" id="SUM66975.1"/>
    </source>
</evidence>
<evidence type="ECO:0000256" key="10">
    <source>
        <dbReference type="ARBA" id="ARBA00049553"/>
    </source>
</evidence>
<dbReference type="HAMAP" id="MF_00668">
    <property type="entry name" value="BioW"/>
    <property type="match status" value="1"/>
</dbReference>
<dbReference type="EMBL" id="UHDZ01000001">
    <property type="protein sequence ID" value="SUM66975.1"/>
    <property type="molecule type" value="Genomic_DNA"/>
</dbReference>
<sequence length="232" mass="26543">MYSIKMRASNEDIHISGAETMCEFDDLENYLKKYFNKAFYHENGTIDFLNLKIEKVKEPIQILRALSVIKDLDDTLEHTLEQLAKQTGVSEYALNKGFEYIKNDINYSGAIILSARTGHRLDNTGKRGIRVSNLAFKTCKRNGEISERVKDARALATCMNTFEGVKAELCVSDDLNYTTGYYASSKLGYHRIFNIKKKATRQGGRIIFVDDHIDLNQYITFLESIPKEIVDE</sequence>
<dbReference type="GO" id="GO:0042410">
    <property type="term" value="F:6-carboxyhexanoate-CoA ligase activity"/>
    <property type="evidence" value="ECO:0007669"/>
    <property type="project" value="UniProtKB-UniRule"/>
</dbReference>
<dbReference type="GO" id="GO:0000287">
    <property type="term" value="F:magnesium ion binding"/>
    <property type="evidence" value="ECO:0007669"/>
    <property type="project" value="UniProtKB-UniRule"/>
</dbReference>
<keyword evidence="9 11" id="KW-0460">Magnesium</keyword>
<evidence type="ECO:0000256" key="4">
    <source>
        <dbReference type="ARBA" id="ARBA00012984"/>
    </source>
</evidence>
<name>A0A380GW75_9STAP</name>
<keyword evidence="5 11" id="KW-0436">Ligase</keyword>
<evidence type="ECO:0000256" key="1">
    <source>
        <dbReference type="ARBA" id="ARBA00001946"/>
    </source>
</evidence>
<keyword evidence="8 11" id="KW-0067">ATP-binding</keyword>
<evidence type="ECO:0000256" key="3">
    <source>
        <dbReference type="ARBA" id="ARBA00011738"/>
    </source>
</evidence>
<evidence type="ECO:0000256" key="9">
    <source>
        <dbReference type="ARBA" id="ARBA00022842"/>
    </source>
</evidence>
<evidence type="ECO:0000256" key="11">
    <source>
        <dbReference type="HAMAP-Rule" id="MF_00668"/>
    </source>
</evidence>
<comment type="cofactor">
    <cofactor evidence="1 11">
        <name>Mg(2+)</name>
        <dbReference type="ChEBI" id="CHEBI:18420"/>
    </cofactor>
</comment>
<dbReference type="InterPro" id="IPR005499">
    <property type="entry name" value="BioW"/>
</dbReference>
<comment type="pathway">
    <text evidence="2 11">Metabolic intermediate metabolism; pimeloyl-CoA biosynthesis; pimeloyl-CoA from pimelate: step 1/1.</text>
</comment>
<evidence type="ECO:0000256" key="2">
    <source>
        <dbReference type="ARBA" id="ARBA00005075"/>
    </source>
</evidence>
<accession>A0A380GW75</accession>
<proteinExistence type="inferred from homology"/>
<evidence type="ECO:0000256" key="8">
    <source>
        <dbReference type="ARBA" id="ARBA00022840"/>
    </source>
</evidence>
<evidence type="ECO:0000256" key="7">
    <source>
        <dbReference type="ARBA" id="ARBA00022756"/>
    </source>
</evidence>
<dbReference type="EC" id="6.2.1.14" evidence="4 11"/>
<evidence type="ECO:0000256" key="5">
    <source>
        <dbReference type="ARBA" id="ARBA00022598"/>
    </source>
</evidence>
<keyword evidence="7 11" id="KW-0093">Biotin biosynthesis</keyword>
<dbReference type="AlphaFoldDB" id="A0A380GW75"/>
<dbReference type="GeneID" id="63935343"/>
<dbReference type="UniPathway" id="UPA00999">
    <property type="reaction ID" value="UER00351"/>
</dbReference>
<comment type="subunit">
    <text evidence="3 11">Homodimer.</text>
</comment>
<evidence type="ECO:0000256" key="6">
    <source>
        <dbReference type="ARBA" id="ARBA00022741"/>
    </source>
</evidence>
<dbReference type="RefSeq" id="WP_115312474.1">
    <property type="nucleotide sequence ID" value="NZ_CP066042.1"/>
</dbReference>
<dbReference type="NCBIfam" id="NF002360">
    <property type="entry name" value="PRK01322.1"/>
    <property type="match status" value="1"/>
</dbReference>
<dbReference type="Proteomes" id="UP000255425">
    <property type="component" value="Unassembled WGS sequence"/>
</dbReference>